<dbReference type="EMBL" id="LFYR01001945">
    <property type="protein sequence ID" value="KMZ58402.1"/>
    <property type="molecule type" value="Genomic_DNA"/>
</dbReference>
<accession>A0A0K9NQN8</accession>
<proteinExistence type="predicted"/>
<protein>
    <submittedName>
        <fullName evidence="1">Uncharacterized protein</fullName>
    </submittedName>
</protein>
<organism evidence="1 2">
    <name type="scientific">Zostera marina</name>
    <name type="common">Eelgrass</name>
    <dbReference type="NCBI Taxonomy" id="29655"/>
    <lineage>
        <taxon>Eukaryota</taxon>
        <taxon>Viridiplantae</taxon>
        <taxon>Streptophyta</taxon>
        <taxon>Embryophyta</taxon>
        <taxon>Tracheophyta</taxon>
        <taxon>Spermatophyta</taxon>
        <taxon>Magnoliopsida</taxon>
        <taxon>Liliopsida</taxon>
        <taxon>Zosteraceae</taxon>
        <taxon>Zostera</taxon>
    </lineage>
</organism>
<dbReference type="Proteomes" id="UP000036987">
    <property type="component" value="Unassembled WGS sequence"/>
</dbReference>
<keyword evidence="2" id="KW-1185">Reference proteome</keyword>
<sequence>MEVVLTSNGVLRKRPDHPWYPAAMSMARWRPKFRRYRISMHLYHQEKDPKSWPGKKHTPPPFHECRSCTEVNGSCNYRPHRSILQGHSQNL</sequence>
<comment type="caution">
    <text evidence="1">The sequence shown here is derived from an EMBL/GenBank/DDBJ whole genome shotgun (WGS) entry which is preliminary data.</text>
</comment>
<name>A0A0K9NQN8_ZOSMR</name>
<evidence type="ECO:0000313" key="1">
    <source>
        <dbReference type="EMBL" id="KMZ58402.1"/>
    </source>
</evidence>
<gene>
    <name evidence="1" type="ORF">ZOSMA_77G00630</name>
</gene>
<evidence type="ECO:0000313" key="2">
    <source>
        <dbReference type="Proteomes" id="UP000036987"/>
    </source>
</evidence>
<dbReference type="AlphaFoldDB" id="A0A0K9NQN8"/>
<reference evidence="2" key="1">
    <citation type="journal article" date="2016" name="Nature">
        <title>The genome of the seagrass Zostera marina reveals angiosperm adaptation to the sea.</title>
        <authorList>
            <person name="Olsen J.L."/>
            <person name="Rouze P."/>
            <person name="Verhelst B."/>
            <person name="Lin Y.-C."/>
            <person name="Bayer T."/>
            <person name="Collen J."/>
            <person name="Dattolo E."/>
            <person name="De Paoli E."/>
            <person name="Dittami S."/>
            <person name="Maumus F."/>
            <person name="Michel G."/>
            <person name="Kersting A."/>
            <person name="Lauritano C."/>
            <person name="Lohaus R."/>
            <person name="Toepel M."/>
            <person name="Tonon T."/>
            <person name="Vanneste K."/>
            <person name="Amirebrahimi M."/>
            <person name="Brakel J."/>
            <person name="Bostroem C."/>
            <person name="Chovatia M."/>
            <person name="Grimwood J."/>
            <person name="Jenkins J.W."/>
            <person name="Jueterbock A."/>
            <person name="Mraz A."/>
            <person name="Stam W.T."/>
            <person name="Tice H."/>
            <person name="Bornberg-Bauer E."/>
            <person name="Green P.J."/>
            <person name="Pearson G.A."/>
            <person name="Procaccini G."/>
            <person name="Duarte C.M."/>
            <person name="Schmutz J."/>
            <person name="Reusch T.B.H."/>
            <person name="Van de Peer Y."/>
        </authorList>
    </citation>
    <scope>NUCLEOTIDE SEQUENCE [LARGE SCALE GENOMIC DNA]</scope>
    <source>
        <strain evidence="2">cv. Finnish</strain>
    </source>
</reference>